<keyword evidence="1" id="KW-0863">Zinc-finger</keyword>
<dbReference type="Gene3D" id="3.30.160.60">
    <property type="entry name" value="Classic Zinc Finger"/>
    <property type="match status" value="1"/>
</dbReference>
<comment type="caution">
    <text evidence="4">The sequence shown here is derived from an EMBL/GenBank/DDBJ whole genome shotgun (WGS) entry which is preliminary data.</text>
</comment>
<dbReference type="SMART" id="SM00355">
    <property type="entry name" value="ZnF_C2H2"/>
    <property type="match status" value="3"/>
</dbReference>
<gene>
    <name evidence="4" type="ORF">ACMD2_09475</name>
</gene>
<proteinExistence type="predicted"/>
<feature type="region of interest" description="Disordered" evidence="2">
    <location>
        <begin position="126"/>
        <end position="199"/>
    </location>
</feature>
<protein>
    <submittedName>
        <fullName evidence="4">Zinc finger protein ZAT9</fullName>
    </submittedName>
</protein>
<dbReference type="PROSITE" id="PS50157">
    <property type="entry name" value="ZINC_FINGER_C2H2_2"/>
    <property type="match status" value="3"/>
</dbReference>
<keyword evidence="1" id="KW-0479">Metal-binding</keyword>
<feature type="region of interest" description="Disordered" evidence="2">
    <location>
        <begin position="88"/>
        <end position="109"/>
    </location>
</feature>
<feature type="domain" description="C2H2-type" evidence="3">
    <location>
        <begin position="5"/>
        <end position="27"/>
    </location>
</feature>
<dbReference type="EMBL" id="LSRQ01002998">
    <property type="protein sequence ID" value="OAY72764.1"/>
    <property type="molecule type" value="Genomic_DNA"/>
</dbReference>
<dbReference type="Proteomes" id="UP000092600">
    <property type="component" value="Unassembled WGS sequence"/>
</dbReference>
<dbReference type="STRING" id="4615.A0A199V6R6"/>
<dbReference type="InterPro" id="IPR013087">
    <property type="entry name" value="Znf_C2H2_type"/>
</dbReference>
<dbReference type="GO" id="GO:0008270">
    <property type="term" value="F:zinc ion binding"/>
    <property type="evidence" value="ECO:0007669"/>
    <property type="project" value="UniProtKB-KW"/>
</dbReference>
<evidence type="ECO:0000259" key="3">
    <source>
        <dbReference type="PROSITE" id="PS50157"/>
    </source>
</evidence>
<dbReference type="SUPFAM" id="SSF57667">
    <property type="entry name" value="beta-beta-alpha zinc fingers"/>
    <property type="match status" value="2"/>
</dbReference>
<name>A0A199V6R6_ANACO</name>
<dbReference type="InterPro" id="IPR036236">
    <property type="entry name" value="Znf_C2H2_sf"/>
</dbReference>
<dbReference type="AlphaFoldDB" id="A0A199V6R6"/>
<dbReference type="PANTHER" id="PTHR46869:SF6">
    <property type="entry name" value="C2H2-TYPE DOMAIN-CONTAINING PROTEIN"/>
    <property type="match status" value="1"/>
</dbReference>
<dbReference type="PANTHER" id="PTHR46869">
    <property type="entry name" value="C2H2-LIKE ZINC FINGER PROTEIN"/>
    <property type="match status" value="1"/>
</dbReference>
<dbReference type="PROSITE" id="PS00028">
    <property type="entry name" value="ZINC_FINGER_C2H2_1"/>
    <property type="match status" value="3"/>
</dbReference>
<dbReference type="Pfam" id="PF13912">
    <property type="entry name" value="zf-C2H2_6"/>
    <property type="match status" value="3"/>
</dbReference>
<feature type="compositionally biased region" description="Basic and acidic residues" evidence="2">
    <location>
        <begin position="126"/>
        <end position="137"/>
    </location>
</feature>
<evidence type="ECO:0000313" key="4">
    <source>
        <dbReference type="EMBL" id="OAY72764.1"/>
    </source>
</evidence>
<evidence type="ECO:0000256" key="2">
    <source>
        <dbReference type="SAM" id="MobiDB-lite"/>
    </source>
</evidence>
<evidence type="ECO:0000256" key="1">
    <source>
        <dbReference type="PROSITE-ProRule" id="PRU00042"/>
    </source>
</evidence>
<reference evidence="4 5" key="1">
    <citation type="journal article" date="2016" name="DNA Res.">
        <title>The draft genome of MD-2 pineapple using hybrid error correction of long reads.</title>
        <authorList>
            <person name="Redwan R.M."/>
            <person name="Saidin A."/>
            <person name="Kumar S.V."/>
        </authorList>
    </citation>
    <scope>NUCLEOTIDE SEQUENCE [LARGE SCALE GENOMIC DNA]</scope>
    <source>
        <strain evidence="5">cv. MD2</strain>
        <tissue evidence="4">Leaf</tissue>
    </source>
</reference>
<accession>A0A199V6R6</accession>
<feature type="domain" description="C2H2-type" evidence="3">
    <location>
        <begin position="200"/>
        <end position="227"/>
    </location>
</feature>
<feature type="domain" description="C2H2-type" evidence="3">
    <location>
        <begin position="273"/>
        <end position="300"/>
    </location>
</feature>
<sequence length="351" mass="38956">MEAKHSCKACGKSFPCGRSLGGHMRSHLSLIAPPAEAAEDNARIGRSSIGSASRSYVLRENPKRTWRVASRDTDLDLKSERVFAPRKQFSEHSKCHSEEEHEESSSWKEQEDVALCLMMLSRDVDDKGVDKESKEDPGSLTNDTERSKRRSKLCFLPNGKANSGASDEGPAENSRVSEINKENGGSGDFGSSTKKKKRPYNCATCDKSFPSYQALGGHRASHKRIRGFVCSSKAQENSAETNASFESTTLKETLNKDIGADHCCAETKSVNRHQCPFCFKIFPSGQALGGHKRSHLVSRSDFGEVSGINQNFEIGQRKLKQRNLIDLNLPAPVDEDSSNTNENYEFKSWWI</sequence>
<organism evidence="4 5">
    <name type="scientific">Ananas comosus</name>
    <name type="common">Pineapple</name>
    <name type="synonym">Ananas ananas</name>
    <dbReference type="NCBI Taxonomy" id="4615"/>
    <lineage>
        <taxon>Eukaryota</taxon>
        <taxon>Viridiplantae</taxon>
        <taxon>Streptophyta</taxon>
        <taxon>Embryophyta</taxon>
        <taxon>Tracheophyta</taxon>
        <taxon>Spermatophyta</taxon>
        <taxon>Magnoliopsida</taxon>
        <taxon>Liliopsida</taxon>
        <taxon>Poales</taxon>
        <taxon>Bromeliaceae</taxon>
        <taxon>Bromelioideae</taxon>
        <taxon>Ananas</taxon>
    </lineage>
</organism>
<keyword evidence="1" id="KW-0862">Zinc</keyword>
<evidence type="ECO:0000313" key="5">
    <source>
        <dbReference type="Proteomes" id="UP000092600"/>
    </source>
</evidence>